<dbReference type="GeneID" id="54553116"/>
<dbReference type="Proteomes" id="UP000800097">
    <property type="component" value="Unassembled WGS sequence"/>
</dbReference>
<dbReference type="EMBL" id="ML986511">
    <property type="protein sequence ID" value="KAF2273313.1"/>
    <property type="molecule type" value="Genomic_DNA"/>
</dbReference>
<organism evidence="2 3">
    <name type="scientific">Westerdykella ornata</name>
    <dbReference type="NCBI Taxonomy" id="318751"/>
    <lineage>
        <taxon>Eukaryota</taxon>
        <taxon>Fungi</taxon>
        <taxon>Dikarya</taxon>
        <taxon>Ascomycota</taxon>
        <taxon>Pezizomycotina</taxon>
        <taxon>Dothideomycetes</taxon>
        <taxon>Pleosporomycetidae</taxon>
        <taxon>Pleosporales</taxon>
        <taxon>Sporormiaceae</taxon>
        <taxon>Westerdykella</taxon>
    </lineage>
</organism>
<feature type="compositionally biased region" description="Basic and acidic residues" evidence="1">
    <location>
        <begin position="99"/>
        <end position="110"/>
    </location>
</feature>
<dbReference type="OrthoDB" id="3756612at2759"/>
<feature type="region of interest" description="Disordered" evidence="1">
    <location>
        <begin position="244"/>
        <end position="298"/>
    </location>
</feature>
<evidence type="ECO:0000313" key="2">
    <source>
        <dbReference type="EMBL" id="KAF2273313.1"/>
    </source>
</evidence>
<keyword evidence="3" id="KW-1185">Reference proteome</keyword>
<proteinExistence type="predicted"/>
<feature type="compositionally biased region" description="Basic and acidic residues" evidence="1">
    <location>
        <begin position="267"/>
        <end position="287"/>
    </location>
</feature>
<feature type="region of interest" description="Disordered" evidence="1">
    <location>
        <begin position="1"/>
        <end position="118"/>
    </location>
</feature>
<protein>
    <submittedName>
        <fullName evidence="2">Uncharacterized protein</fullName>
    </submittedName>
</protein>
<reference evidence="2" key="1">
    <citation type="journal article" date="2020" name="Stud. Mycol.">
        <title>101 Dothideomycetes genomes: a test case for predicting lifestyles and emergence of pathogens.</title>
        <authorList>
            <person name="Haridas S."/>
            <person name="Albert R."/>
            <person name="Binder M."/>
            <person name="Bloem J."/>
            <person name="Labutti K."/>
            <person name="Salamov A."/>
            <person name="Andreopoulos B."/>
            <person name="Baker S."/>
            <person name="Barry K."/>
            <person name="Bills G."/>
            <person name="Bluhm B."/>
            <person name="Cannon C."/>
            <person name="Castanera R."/>
            <person name="Culley D."/>
            <person name="Daum C."/>
            <person name="Ezra D."/>
            <person name="Gonzalez J."/>
            <person name="Henrissat B."/>
            <person name="Kuo A."/>
            <person name="Liang C."/>
            <person name="Lipzen A."/>
            <person name="Lutzoni F."/>
            <person name="Magnuson J."/>
            <person name="Mondo S."/>
            <person name="Nolan M."/>
            <person name="Ohm R."/>
            <person name="Pangilinan J."/>
            <person name="Park H.-J."/>
            <person name="Ramirez L."/>
            <person name="Alfaro M."/>
            <person name="Sun H."/>
            <person name="Tritt A."/>
            <person name="Yoshinaga Y."/>
            <person name="Zwiers L.-H."/>
            <person name="Turgeon B."/>
            <person name="Goodwin S."/>
            <person name="Spatafora J."/>
            <person name="Crous P."/>
            <person name="Grigoriev I."/>
        </authorList>
    </citation>
    <scope>NUCLEOTIDE SEQUENCE</scope>
    <source>
        <strain evidence="2">CBS 379.55</strain>
    </source>
</reference>
<dbReference type="RefSeq" id="XP_033650852.1">
    <property type="nucleotide sequence ID" value="XM_033799941.1"/>
</dbReference>
<evidence type="ECO:0000256" key="1">
    <source>
        <dbReference type="SAM" id="MobiDB-lite"/>
    </source>
</evidence>
<name>A0A6A6JAW0_WESOR</name>
<dbReference type="AlphaFoldDB" id="A0A6A6JAW0"/>
<sequence>MDRDPVSNTLSLMSNGSPSSRTSGGSHRGSGGTHRGVSLNPPKNQRLPADEYRYLQTRHTLEKHFGGRSPAMTSRSDASSSLSMTKSTSSKHSSSSSSNKKDSRLTHDQRTSVSEIRYATRKALGPSFDFTDTYVAPKRKTTRHHYGNDEEAGKEHIPQRYIDEFNRRWVQDDFEEDAHQFVMDCLPNGVAPWRRHQALVPTGVPDRSWHAGQALGSIQGSMALEMANHGYQYRENFLQKRDAGKATKAGELPGSTFDWDDSDDDKDAVGKEEKIEKNKERRDSKLEKVRRKMKIAKK</sequence>
<gene>
    <name evidence="2" type="ORF">EI97DRAFT_445050</name>
</gene>
<feature type="compositionally biased region" description="Polar residues" evidence="1">
    <location>
        <begin position="1"/>
        <end position="13"/>
    </location>
</feature>
<feature type="compositionally biased region" description="Basic residues" evidence="1">
    <location>
        <begin position="288"/>
        <end position="298"/>
    </location>
</feature>
<evidence type="ECO:0000313" key="3">
    <source>
        <dbReference type="Proteomes" id="UP000800097"/>
    </source>
</evidence>
<accession>A0A6A6JAW0</accession>
<feature type="compositionally biased region" description="Basic and acidic residues" evidence="1">
    <location>
        <begin position="48"/>
        <end position="65"/>
    </location>
</feature>
<feature type="compositionally biased region" description="Low complexity" evidence="1">
    <location>
        <begin position="14"/>
        <end position="25"/>
    </location>
</feature>
<feature type="compositionally biased region" description="Low complexity" evidence="1">
    <location>
        <begin position="76"/>
        <end position="98"/>
    </location>
</feature>